<evidence type="ECO:0000256" key="3">
    <source>
        <dbReference type="ARBA" id="ARBA00023163"/>
    </source>
</evidence>
<evidence type="ECO:0000313" key="6">
    <source>
        <dbReference type="Proteomes" id="UP000197215"/>
    </source>
</evidence>
<dbReference type="InterPro" id="IPR000524">
    <property type="entry name" value="Tscrpt_reg_HTH_GntR"/>
</dbReference>
<accession>A0A212T694</accession>
<dbReference type="InterPro" id="IPR008920">
    <property type="entry name" value="TF_FadR/GntR_C"/>
</dbReference>
<dbReference type="Gene3D" id="1.10.10.10">
    <property type="entry name" value="Winged helix-like DNA-binding domain superfamily/Winged helix DNA-binding domain"/>
    <property type="match status" value="1"/>
</dbReference>
<dbReference type="GO" id="GO:0003700">
    <property type="term" value="F:DNA-binding transcription factor activity"/>
    <property type="evidence" value="ECO:0007669"/>
    <property type="project" value="InterPro"/>
</dbReference>
<evidence type="ECO:0000256" key="2">
    <source>
        <dbReference type="ARBA" id="ARBA00023125"/>
    </source>
</evidence>
<dbReference type="SUPFAM" id="SSF46785">
    <property type="entry name" value="Winged helix' DNA-binding domain"/>
    <property type="match status" value="1"/>
</dbReference>
<gene>
    <name evidence="5" type="ORF">SAMN06295916_0499</name>
</gene>
<dbReference type="Pfam" id="PF00392">
    <property type="entry name" value="GntR"/>
    <property type="match status" value="1"/>
</dbReference>
<dbReference type="InterPro" id="IPR036388">
    <property type="entry name" value="WH-like_DNA-bd_sf"/>
</dbReference>
<keyword evidence="1" id="KW-0805">Transcription regulation</keyword>
<dbReference type="AlphaFoldDB" id="A0A212T694"/>
<dbReference type="PANTHER" id="PTHR43537:SF50">
    <property type="entry name" value="TRANSCRIPTIONAL REGULATORY PROTEIN"/>
    <property type="match status" value="1"/>
</dbReference>
<evidence type="ECO:0000313" key="5">
    <source>
        <dbReference type="EMBL" id="SNC61562.1"/>
    </source>
</evidence>
<keyword evidence="2 5" id="KW-0238">DNA-binding</keyword>
<dbReference type="SUPFAM" id="SSF48008">
    <property type="entry name" value="GntR ligand-binding domain-like"/>
    <property type="match status" value="1"/>
</dbReference>
<dbReference type="EMBL" id="FYEX01000001">
    <property type="protein sequence ID" value="SNC61562.1"/>
    <property type="molecule type" value="Genomic_DNA"/>
</dbReference>
<dbReference type="PANTHER" id="PTHR43537">
    <property type="entry name" value="TRANSCRIPTIONAL REGULATOR, GNTR FAMILY"/>
    <property type="match status" value="1"/>
</dbReference>
<evidence type="ECO:0000256" key="1">
    <source>
        <dbReference type="ARBA" id="ARBA00023015"/>
    </source>
</evidence>
<dbReference type="OrthoDB" id="8680857at2"/>
<evidence type="ECO:0000259" key="4">
    <source>
        <dbReference type="PROSITE" id="PS50949"/>
    </source>
</evidence>
<feature type="domain" description="HTH gntR-type" evidence="4">
    <location>
        <begin position="10"/>
        <end position="77"/>
    </location>
</feature>
<dbReference type="InterPro" id="IPR036390">
    <property type="entry name" value="WH_DNA-bd_sf"/>
</dbReference>
<keyword evidence="6" id="KW-1185">Reference proteome</keyword>
<proteinExistence type="predicted"/>
<dbReference type="SMART" id="SM00345">
    <property type="entry name" value="HTH_GNTR"/>
    <property type="match status" value="1"/>
</dbReference>
<dbReference type="PROSITE" id="PS50949">
    <property type="entry name" value="HTH_GNTR"/>
    <property type="match status" value="1"/>
</dbReference>
<name>A0A212T694_9BURK</name>
<reference evidence="5 6" key="1">
    <citation type="submission" date="2017-06" db="EMBL/GenBank/DDBJ databases">
        <authorList>
            <person name="Kim H.J."/>
            <person name="Triplett B.A."/>
        </authorList>
    </citation>
    <scope>NUCLEOTIDE SEQUENCE [LARGE SCALE GENOMIC DNA]</scope>
    <source>
        <strain evidence="5 6">MWH-VicM1</strain>
    </source>
</reference>
<dbReference type="PRINTS" id="PR00035">
    <property type="entry name" value="HTHGNTR"/>
</dbReference>
<dbReference type="Pfam" id="PF07729">
    <property type="entry name" value="FCD"/>
    <property type="match status" value="1"/>
</dbReference>
<organism evidence="5 6">
    <name type="scientific">Polynucleobacter victoriensis</name>
    <dbReference type="NCBI Taxonomy" id="2049319"/>
    <lineage>
        <taxon>Bacteria</taxon>
        <taxon>Pseudomonadati</taxon>
        <taxon>Pseudomonadota</taxon>
        <taxon>Betaproteobacteria</taxon>
        <taxon>Burkholderiales</taxon>
        <taxon>Burkholderiaceae</taxon>
        <taxon>Polynucleobacter</taxon>
    </lineage>
</organism>
<dbReference type="Proteomes" id="UP000197215">
    <property type="component" value="Unassembled WGS sequence"/>
</dbReference>
<keyword evidence="3" id="KW-0804">Transcription</keyword>
<protein>
    <submittedName>
        <fullName evidence="5">DNA-binding transcriptional regulator, GntR family</fullName>
    </submittedName>
</protein>
<dbReference type="CDD" id="cd07377">
    <property type="entry name" value="WHTH_GntR"/>
    <property type="match status" value="1"/>
</dbReference>
<sequence>MNMTLKVVKTALYVEVTERLRSMIAGGVLSPGSWIDEQKLAEELGVSRTPFREAIRILASEGLLRIEPRRGCYVTELTEKDLDEIFPLMAMLEGRCAYEAAERASDAQIQSLENLHNKLKAYAKEKKIDQYYATNREIHIAIQTLAGNEWLTHMVHDLRRILNLSRHRSLHHKGRIEESCREHLGIFDALKKRDAQNAEQLMKLHILNQREALKLLKLEQRLSA</sequence>
<dbReference type="InterPro" id="IPR011711">
    <property type="entry name" value="GntR_C"/>
</dbReference>
<dbReference type="SMART" id="SM00895">
    <property type="entry name" value="FCD"/>
    <property type="match status" value="1"/>
</dbReference>
<dbReference type="Gene3D" id="1.20.120.530">
    <property type="entry name" value="GntR ligand-binding domain-like"/>
    <property type="match status" value="1"/>
</dbReference>
<dbReference type="GO" id="GO:0003677">
    <property type="term" value="F:DNA binding"/>
    <property type="evidence" value="ECO:0007669"/>
    <property type="project" value="UniProtKB-KW"/>
</dbReference>